<keyword evidence="2" id="KW-0378">Hydrolase</keyword>
<reference evidence="2" key="1">
    <citation type="submission" date="2019-11" db="EMBL/GenBank/DDBJ databases">
        <authorList>
            <person name="Feng L."/>
        </authorList>
    </citation>
    <scope>NUCLEOTIDE SEQUENCE</scope>
    <source>
        <strain evidence="2">PgorbachiiLFYP46</strain>
    </source>
</reference>
<dbReference type="EC" id="3.1.1.10" evidence="2"/>
<dbReference type="SUPFAM" id="SSF53474">
    <property type="entry name" value="alpha/beta-Hydrolases"/>
    <property type="match status" value="1"/>
</dbReference>
<sequence length="300" mass="34786">MSLKEKYIDLNHEKIFYLENENKSDKNILFIHGNMYSSSCFIEIIKKLEDYHIFAPDMRGYGNSSYNNKIASIYDFVSDIKEFILKLDIKNLTLVSWSLGCGVALELSKDEEINNRIKNQIFLSPFGYAPFRTNGADILTNNFHEYLNNFDFINPQKNLEIIKGLMTFNLNLIEDTFASMGMSGGELKKDNIRVLFKTFIYNIKMPDKEEFERNVDSAIKQRNLDEVAGILRDYKYSGDILKKGSIVLHGYEDKIISYMDGRFLAEEIGAEFKKLDNCGHSVMTDKKDLVIKIIRKFVEE</sequence>
<feature type="domain" description="AB hydrolase-1" evidence="1">
    <location>
        <begin position="27"/>
        <end position="284"/>
    </location>
</feature>
<dbReference type="PANTHER" id="PTHR43798">
    <property type="entry name" value="MONOACYLGLYCEROL LIPASE"/>
    <property type="match status" value="1"/>
</dbReference>
<protein>
    <submittedName>
        <fullName evidence="2">Tropinesterase</fullName>
        <ecNumber evidence="2">3.1.1.10</ecNumber>
    </submittedName>
</protein>
<accession>A0A6N3B016</accession>
<dbReference type="AlphaFoldDB" id="A0A6N3B016"/>
<dbReference type="PRINTS" id="PR00412">
    <property type="entry name" value="EPOXHYDRLASE"/>
</dbReference>
<dbReference type="InterPro" id="IPR029058">
    <property type="entry name" value="AB_hydrolase_fold"/>
</dbReference>
<organism evidence="2">
    <name type="scientific">Peptoniphilus gorbachii</name>
    <dbReference type="NCBI Taxonomy" id="411567"/>
    <lineage>
        <taxon>Bacteria</taxon>
        <taxon>Bacillati</taxon>
        <taxon>Bacillota</taxon>
        <taxon>Tissierellia</taxon>
        <taxon>Tissierellales</taxon>
        <taxon>Peptoniphilaceae</taxon>
        <taxon>Peptoniphilus</taxon>
    </lineage>
</organism>
<dbReference type="Pfam" id="PF00561">
    <property type="entry name" value="Abhydrolase_1"/>
    <property type="match status" value="1"/>
</dbReference>
<dbReference type="InterPro" id="IPR050266">
    <property type="entry name" value="AB_hydrolase_sf"/>
</dbReference>
<proteinExistence type="predicted"/>
<evidence type="ECO:0000313" key="2">
    <source>
        <dbReference type="EMBL" id="VYT93212.1"/>
    </source>
</evidence>
<dbReference type="Gene3D" id="3.40.50.1820">
    <property type="entry name" value="alpha/beta hydrolase"/>
    <property type="match status" value="1"/>
</dbReference>
<dbReference type="EMBL" id="CACRUP010000013">
    <property type="protein sequence ID" value="VYT93212.1"/>
    <property type="molecule type" value="Genomic_DNA"/>
</dbReference>
<name>A0A6N3B016_9FIRM</name>
<dbReference type="GO" id="GO:0050357">
    <property type="term" value="F:tropinesterase activity"/>
    <property type="evidence" value="ECO:0007669"/>
    <property type="project" value="UniProtKB-EC"/>
</dbReference>
<dbReference type="InterPro" id="IPR000639">
    <property type="entry name" value="Epox_hydrolase-like"/>
</dbReference>
<dbReference type="RefSeq" id="WP_156701260.1">
    <property type="nucleotide sequence ID" value="NZ_CACRUP010000013.1"/>
</dbReference>
<dbReference type="InterPro" id="IPR000073">
    <property type="entry name" value="AB_hydrolase_1"/>
</dbReference>
<evidence type="ECO:0000259" key="1">
    <source>
        <dbReference type="Pfam" id="PF00561"/>
    </source>
</evidence>
<gene>
    <name evidence="2" type="ORF">PGLFYP46_01440</name>
</gene>